<proteinExistence type="predicted"/>
<comment type="caution">
    <text evidence="1">The sequence shown here is derived from an EMBL/GenBank/DDBJ whole genome shotgun (WGS) entry which is preliminary data.</text>
</comment>
<dbReference type="RefSeq" id="WP_344988899.1">
    <property type="nucleotide sequence ID" value="NZ_BAABCD010000006.1"/>
</dbReference>
<name>A0ABV9PQW9_9ACTN</name>
<protein>
    <submittedName>
        <fullName evidence="1">Uncharacterized protein</fullName>
    </submittedName>
</protein>
<gene>
    <name evidence="1" type="ORF">ACFO7U_04730</name>
</gene>
<organism evidence="1 2">
    <name type="scientific">Dietzia aurantiaca</name>
    <dbReference type="NCBI Taxonomy" id="983873"/>
    <lineage>
        <taxon>Bacteria</taxon>
        <taxon>Bacillati</taxon>
        <taxon>Actinomycetota</taxon>
        <taxon>Actinomycetes</taxon>
        <taxon>Mycobacteriales</taxon>
        <taxon>Dietziaceae</taxon>
        <taxon>Dietzia</taxon>
    </lineage>
</organism>
<keyword evidence="2" id="KW-1185">Reference proteome</keyword>
<dbReference type="EMBL" id="JBHSHP010000009">
    <property type="protein sequence ID" value="MFC4754088.1"/>
    <property type="molecule type" value="Genomic_DNA"/>
</dbReference>
<sequence length="119" mass="13334">MIPETWIPHRRDDGELVGWIDMTVAEPRLVPIDRLGRPLEPVDDWFEAEEALDAIGLRFLAERFVYSEPGSSDAGPLTVRIAHVYDDRIVLTTALTDAIEDVGREIVLPFPAPVDLRSA</sequence>
<evidence type="ECO:0000313" key="1">
    <source>
        <dbReference type="EMBL" id="MFC4754088.1"/>
    </source>
</evidence>
<accession>A0ABV9PQW9</accession>
<evidence type="ECO:0000313" key="2">
    <source>
        <dbReference type="Proteomes" id="UP001595836"/>
    </source>
</evidence>
<reference evidence="2" key="1">
    <citation type="journal article" date="2019" name="Int. J. Syst. Evol. Microbiol.">
        <title>The Global Catalogue of Microorganisms (GCM) 10K type strain sequencing project: providing services to taxonomists for standard genome sequencing and annotation.</title>
        <authorList>
            <consortium name="The Broad Institute Genomics Platform"/>
            <consortium name="The Broad Institute Genome Sequencing Center for Infectious Disease"/>
            <person name="Wu L."/>
            <person name="Ma J."/>
        </authorList>
    </citation>
    <scope>NUCLEOTIDE SEQUENCE [LARGE SCALE GENOMIC DNA]</scope>
    <source>
        <strain evidence="2">JCM 11882</strain>
    </source>
</reference>
<dbReference type="Proteomes" id="UP001595836">
    <property type="component" value="Unassembled WGS sequence"/>
</dbReference>